<dbReference type="InterPro" id="IPR027417">
    <property type="entry name" value="P-loop_NTPase"/>
</dbReference>
<dbReference type="AlphaFoldDB" id="A0A1H7F3M9"/>
<dbReference type="GO" id="GO:0004386">
    <property type="term" value="F:helicase activity"/>
    <property type="evidence" value="ECO:0007669"/>
    <property type="project" value="UniProtKB-KW"/>
</dbReference>
<accession>A0A1H7F3M9</accession>
<sequence>MFKSIKIKGVYRTRKDNVDTDLIIPLLRTAKKYDRGTGYFSILSMANLAEGLIPFIRNNGINTQIRIITSVELSPEDRLIIQKGDALAYEKTISELQNKIDEAIQDEVVAVNMDLLTNLIAARMVEIKIAYLNNGGIYHEKIALFEDGDGERVCLIGSQNETYSGYKKNVESISTLKSWREGDSEDISEQQDYFDDLWNGKDNDIEVVDFPEAQKQNLFTKYKYSMDVEHAIKRYENYSVSIYCPKKEKKLYKYQEDAIDEFVDNGYCHFYQMATGTGKTFTAVKSIDRIAEVHPQLYIAILVPQIDLQTQWESTLKEVGRECYLFGGLSKDNDWNDAFNRSIIDYYNEDKPVVSICIYDTFFSKIKDELVKAGVNVFIIVDEAHELSPNQINNLSDKFKYRLGLSATPERHNVDETQRIIRYFTHDMVVPYEYTIDEAIANDFLSHYQYYPLWVRMTEEEFEQYRNITQQIIILHNQDPIDRDAIKERLQARGVIVKKARNKIYELERLIEDHYEFTNSVVYCGQGKDPEVDDRIIDIVSRTLKDRGGYAVSQFTSRTENRKLVLSEFERGYYDTLVAIKCFDQGVDVPKLDKIYIMASDSLLRQTIQRRGRVLRTCTESGKTMAYIYDMVVLPPAGVVEGVGAGALVKNELRRVAEYIRLADNKEEFMADIEDLKTAFNISEVEDDEDE</sequence>
<gene>
    <name evidence="7" type="ORF">SAMN02910377_00189</name>
</gene>
<dbReference type="InterPro" id="IPR050615">
    <property type="entry name" value="ATP-dep_DNA_Helicase"/>
</dbReference>
<dbReference type="Gene3D" id="3.40.50.300">
    <property type="entry name" value="P-loop containing nucleotide triphosphate hydrolases"/>
    <property type="match status" value="2"/>
</dbReference>
<dbReference type="Pfam" id="PF04851">
    <property type="entry name" value="ResIII"/>
    <property type="match status" value="1"/>
</dbReference>
<feature type="domain" description="Helicase C-terminal" evidence="6">
    <location>
        <begin position="510"/>
        <end position="677"/>
    </location>
</feature>
<dbReference type="SMART" id="SM00487">
    <property type="entry name" value="DEXDc"/>
    <property type="match status" value="1"/>
</dbReference>
<dbReference type="InterPro" id="IPR001650">
    <property type="entry name" value="Helicase_C-like"/>
</dbReference>
<dbReference type="InterPro" id="IPR006935">
    <property type="entry name" value="Helicase/UvrB_N"/>
</dbReference>
<feature type="domain" description="Helicase ATP-binding" evidence="5">
    <location>
        <begin position="260"/>
        <end position="427"/>
    </location>
</feature>
<organism evidence="7 8">
    <name type="scientific">Pseudobutyrivibrio ruminis</name>
    <dbReference type="NCBI Taxonomy" id="46206"/>
    <lineage>
        <taxon>Bacteria</taxon>
        <taxon>Bacillati</taxon>
        <taxon>Bacillota</taxon>
        <taxon>Clostridia</taxon>
        <taxon>Lachnospirales</taxon>
        <taxon>Lachnospiraceae</taxon>
        <taxon>Pseudobutyrivibrio</taxon>
    </lineage>
</organism>
<keyword evidence="1" id="KW-0547">Nucleotide-binding</keyword>
<reference evidence="8" key="1">
    <citation type="submission" date="2016-10" db="EMBL/GenBank/DDBJ databases">
        <authorList>
            <person name="Varghese N."/>
        </authorList>
    </citation>
    <scope>NUCLEOTIDE SEQUENCE [LARGE SCALE GENOMIC DNA]</scope>
    <source>
        <strain evidence="8">ACV-9</strain>
    </source>
</reference>
<dbReference type="Gene3D" id="3.30.870.10">
    <property type="entry name" value="Endonuclease Chain A"/>
    <property type="match status" value="1"/>
</dbReference>
<keyword evidence="2" id="KW-0378">Hydrolase</keyword>
<keyword evidence="4" id="KW-0067">ATP-binding</keyword>
<dbReference type="InterPro" id="IPR014001">
    <property type="entry name" value="Helicase_ATP-bd"/>
</dbReference>
<dbReference type="Pfam" id="PF13091">
    <property type="entry name" value="PLDc_2"/>
    <property type="match status" value="1"/>
</dbReference>
<dbReference type="Proteomes" id="UP000182321">
    <property type="component" value="Unassembled WGS sequence"/>
</dbReference>
<evidence type="ECO:0000256" key="2">
    <source>
        <dbReference type="ARBA" id="ARBA00022801"/>
    </source>
</evidence>
<dbReference type="InterPro" id="IPR025202">
    <property type="entry name" value="PLD-like_dom"/>
</dbReference>
<dbReference type="Pfam" id="PF00271">
    <property type="entry name" value="Helicase_C"/>
    <property type="match status" value="1"/>
</dbReference>
<evidence type="ECO:0000313" key="7">
    <source>
        <dbReference type="EMBL" id="SEK18620.1"/>
    </source>
</evidence>
<protein>
    <submittedName>
        <fullName evidence="7">Superfamily II DNA or RNA helicase</fullName>
    </submittedName>
</protein>
<dbReference type="RefSeq" id="WP_074788706.1">
    <property type="nucleotide sequence ID" value="NZ_FNZX01000003.1"/>
</dbReference>
<evidence type="ECO:0000256" key="1">
    <source>
        <dbReference type="ARBA" id="ARBA00022741"/>
    </source>
</evidence>
<dbReference type="SMART" id="SM00490">
    <property type="entry name" value="HELICc"/>
    <property type="match status" value="1"/>
</dbReference>
<dbReference type="CDD" id="cd09179">
    <property type="entry name" value="PLDc_N_DEXD_a"/>
    <property type="match status" value="1"/>
</dbReference>
<dbReference type="PROSITE" id="PS51192">
    <property type="entry name" value="HELICASE_ATP_BIND_1"/>
    <property type="match status" value="1"/>
</dbReference>
<evidence type="ECO:0000259" key="6">
    <source>
        <dbReference type="PROSITE" id="PS51194"/>
    </source>
</evidence>
<evidence type="ECO:0000313" key="8">
    <source>
        <dbReference type="Proteomes" id="UP000182321"/>
    </source>
</evidence>
<keyword evidence="8" id="KW-1185">Reference proteome</keyword>
<dbReference type="SUPFAM" id="SSF52540">
    <property type="entry name" value="P-loop containing nucleoside triphosphate hydrolases"/>
    <property type="match status" value="2"/>
</dbReference>
<dbReference type="GO" id="GO:0005524">
    <property type="term" value="F:ATP binding"/>
    <property type="evidence" value="ECO:0007669"/>
    <property type="project" value="UniProtKB-KW"/>
</dbReference>
<dbReference type="PROSITE" id="PS51194">
    <property type="entry name" value="HELICASE_CTER"/>
    <property type="match status" value="1"/>
</dbReference>
<evidence type="ECO:0000256" key="3">
    <source>
        <dbReference type="ARBA" id="ARBA00022806"/>
    </source>
</evidence>
<dbReference type="GO" id="GO:0016787">
    <property type="term" value="F:hydrolase activity"/>
    <property type="evidence" value="ECO:0007669"/>
    <property type="project" value="UniProtKB-KW"/>
</dbReference>
<name>A0A1H7F3M9_9FIRM</name>
<dbReference type="GO" id="GO:0003677">
    <property type="term" value="F:DNA binding"/>
    <property type="evidence" value="ECO:0007669"/>
    <property type="project" value="InterPro"/>
</dbReference>
<keyword evidence="3 7" id="KW-0347">Helicase</keyword>
<proteinExistence type="predicted"/>
<evidence type="ECO:0000256" key="4">
    <source>
        <dbReference type="ARBA" id="ARBA00022840"/>
    </source>
</evidence>
<evidence type="ECO:0000259" key="5">
    <source>
        <dbReference type="PROSITE" id="PS51192"/>
    </source>
</evidence>
<dbReference type="EMBL" id="FNZX01000003">
    <property type="protein sequence ID" value="SEK18620.1"/>
    <property type="molecule type" value="Genomic_DNA"/>
</dbReference>
<dbReference type="PANTHER" id="PTHR11274">
    <property type="entry name" value="RAD25/XP-B DNA REPAIR HELICASE"/>
    <property type="match status" value="1"/>
</dbReference>
<dbReference type="PANTHER" id="PTHR11274:SF0">
    <property type="entry name" value="GENERAL TRANSCRIPTION AND DNA REPAIR FACTOR IIH HELICASE SUBUNIT XPB"/>
    <property type="match status" value="1"/>
</dbReference>